<evidence type="ECO:0000256" key="5">
    <source>
        <dbReference type="PIRSR" id="PIRSR000137-2"/>
    </source>
</evidence>
<dbReference type="GO" id="GO:0016614">
    <property type="term" value="F:oxidoreductase activity, acting on CH-OH group of donors"/>
    <property type="evidence" value="ECO:0007669"/>
    <property type="project" value="InterPro"/>
</dbReference>
<evidence type="ECO:0000313" key="9">
    <source>
        <dbReference type="EMBL" id="GBG37713.1"/>
    </source>
</evidence>
<dbReference type="RefSeq" id="WP_108921865.1">
    <property type="nucleotide sequence ID" value="NZ_BFCH01000017.1"/>
</dbReference>
<dbReference type="Pfam" id="PF05199">
    <property type="entry name" value="GMC_oxred_C"/>
    <property type="match status" value="1"/>
</dbReference>
<dbReference type="PIRSF" id="PIRSF000137">
    <property type="entry name" value="Alcohol_oxidase"/>
    <property type="match status" value="1"/>
</dbReference>
<protein>
    <submittedName>
        <fullName evidence="10">Choline dehydrogenase</fullName>
    </submittedName>
</protein>
<feature type="binding site" evidence="5">
    <location>
        <position position="477"/>
    </location>
    <ligand>
        <name>substrate</name>
    </ligand>
</feature>
<reference evidence="10" key="4">
    <citation type="submission" date="2022-04" db="EMBL/GenBank/DDBJ databases">
        <authorList>
            <person name="Komine T."/>
            <person name="Fukano H."/>
            <person name="Wada S."/>
        </authorList>
    </citation>
    <scope>NUCLEOTIDE SEQUENCE</scope>
    <source>
        <strain evidence="10">NJB18185</strain>
    </source>
</reference>
<comment type="cofactor">
    <cofactor evidence="1 5">
        <name>FAD</name>
        <dbReference type="ChEBI" id="CHEBI:57692"/>
    </cofactor>
</comment>
<evidence type="ECO:0000313" key="11">
    <source>
        <dbReference type="Proteomes" id="UP000245060"/>
    </source>
</evidence>
<feature type="domain" description="Glucose-methanol-choline oxidoreductase N-terminal" evidence="7">
    <location>
        <begin position="112"/>
        <end position="135"/>
    </location>
</feature>
<evidence type="ECO:0000256" key="6">
    <source>
        <dbReference type="RuleBase" id="RU003968"/>
    </source>
</evidence>
<dbReference type="Gene3D" id="3.50.50.60">
    <property type="entry name" value="FAD/NAD(P)-binding domain"/>
    <property type="match status" value="1"/>
</dbReference>
<dbReference type="Proteomes" id="UP001139505">
    <property type="component" value="Unassembled WGS sequence"/>
</dbReference>
<keyword evidence="4 5" id="KW-0274">FAD</keyword>
<evidence type="ECO:0000256" key="4">
    <source>
        <dbReference type="ARBA" id="ARBA00022827"/>
    </source>
</evidence>
<evidence type="ECO:0000313" key="12">
    <source>
        <dbReference type="Proteomes" id="UP001139505"/>
    </source>
</evidence>
<evidence type="ECO:0000259" key="8">
    <source>
        <dbReference type="PROSITE" id="PS00624"/>
    </source>
</evidence>
<evidence type="ECO:0000256" key="2">
    <source>
        <dbReference type="ARBA" id="ARBA00010790"/>
    </source>
</evidence>
<dbReference type="PROSITE" id="PS00624">
    <property type="entry name" value="GMC_OXRED_2"/>
    <property type="match status" value="1"/>
</dbReference>
<dbReference type="GO" id="GO:0050660">
    <property type="term" value="F:flavin adenine dinucleotide binding"/>
    <property type="evidence" value="ECO:0007669"/>
    <property type="project" value="InterPro"/>
</dbReference>
<comment type="caution">
    <text evidence="10">The sequence shown here is derived from an EMBL/GenBank/DDBJ whole genome shotgun (WGS) entry which is preliminary data.</text>
</comment>
<feature type="binding site" evidence="5">
    <location>
        <begin position="478"/>
        <end position="479"/>
    </location>
    <ligand>
        <name>FAD</name>
        <dbReference type="ChEBI" id="CHEBI:57692"/>
    </ligand>
</feature>
<dbReference type="Pfam" id="PF00732">
    <property type="entry name" value="GMC_oxred_N"/>
    <property type="match status" value="1"/>
</dbReference>
<dbReference type="InterPro" id="IPR000172">
    <property type="entry name" value="GMC_OxRdtase_N"/>
</dbReference>
<reference evidence="10" key="3">
    <citation type="journal article" date="2022" name="Microbiol. Resour. Announc.">
        <title>Draft Genome Sequences of Eight Mycobacterium montefiorense Strains Isolated from Salamanders in Captivity.</title>
        <authorList>
            <person name="Komine T."/>
            <person name="Ihara H."/>
            <person name="Fukano H."/>
            <person name="Hoshino Y."/>
            <person name="Kurata O."/>
            <person name="Wada S."/>
        </authorList>
    </citation>
    <scope>NUCLEOTIDE SEQUENCE</scope>
    <source>
        <strain evidence="10">NJB18185</strain>
    </source>
</reference>
<organism evidence="10 12">
    <name type="scientific">Mycobacterium montefiorense</name>
    <dbReference type="NCBI Taxonomy" id="154654"/>
    <lineage>
        <taxon>Bacteria</taxon>
        <taxon>Bacillati</taxon>
        <taxon>Actinomycetota</taxon>
        <taxon>Actinomycetes</taxon>
        <taxon>Mycobacteriales</taxon>
        <taxon>Mycobacteriaceae</taxon>
        <taxon>Mycobacterium</taxon>
        <taxon>Mycobacterium simiae complex</taxon>
    </lineage>
</organism>
<sequence length="543" mass="58353">MTVAGERATDSQDAANFSQRVRANQQQLRAALKPRYDFIVCGAGSAGSVVARRLAENLDASVLLVEAGGCDTVPAVTEASQWPTNLGSKRDWAFRAAPNPRINGRSVAMPMGKVLGGGSAVNVMVWARGHRLDWDFFAAEAADPAWGYDAVLEIYRRIEDWHGPADPLHRGTGGPVFVQPAPEPSPLAPATLEAARSIGIPTYENQNGRMMEGPGGAAITDVRLRNGKRQSVFRSYTYPVMDRPNLTVLTDALVTRVSLDANRATGVEISYHGSTLAIGADSEVVLSLGTMHTPKVLMYSGIGDEAELRGSGIPVRQHLPGVGRNLHDHVALYCVWQDRTPLPPQNNMAESTVYWTVSSSDAPDVFICQVEAPLGTDETIARFGLPDAGWTMVAGVAHPKSRGRVRLTGPNPNNPICIDTNTFGDPDDFKAANCAVQLSRAIANAPALAPFVSREIMPGNLKGCERDQFVRDAATSYWHPCGTAKMGRTRDAVVDAALRVYGIENLRIADASIMPRITSGNTMAPCVIIGERAAELLIADHSR</sequence>
<dbReference type="Proteomes" id="UP000245060">
    <property type="component" value="Unassembled WGS sequence"/>
</dbReference>
<dbReference type="EMBL" id="BFCH01000017">
    <property type="protein sequence ID" value="GBG37713.1"/>
    <property type="molecule type" value="Genomic_DNA"/>
</dbReference>
<proteinExistence type="inferred from homology"/>
<keyword evidence="3 6" id="KW-0285">Flavoprotein</keyword>
<dbReference type="PANTHER" id="PTHR11552:SF147">
    <property type="entry name" value="CHOLINE DEHYDROGENASE, MITOCHONDRIAL"/>
    <property type="match status" value="1"/>
</dbReference>
<reference evidence="9" key="1">
    <citation type="journal article" date="2018" name="Genome Announc.">
        <title>Draft Genome Sequence of Mycobacterium montefiorense Isolated from Japanese Black Salamander (Hynobius nigrescens).</title>
        <authorList>
            <person name="Fukano H."/>
            <person name="Yoshida M."/>
            <person name="Shimizu A."/>
            <person name="Iwao H."/>
            <person name="Katayama Y."/>
            <person name="Omatsu T."/>
            <person name="Mizutani T."/>
            <person name="Kurata O."/>
            <person name="Wada S."/>
            <person name="Hoshino Y."/>
        </authorList>
    </citation>
    <scope>NUCLEOTIDE SEQUENCE</scope>
    <source>
        <strain evidence="9">BS</strain>
    </source>
</reference>
<dbReference type="InterPro" id="IPR012132">
    <property type="entry name" value="GMC_OxRdtase"/>
</dbReference>
<keyword evidence="11" id="KW-1185">Reference proteome</keyword>
<feature type="domain" description="Glucose-methanol-choline oxidoreductase N-terminal" evidence="8">
    <location>
        <begin position="289"/>
        <end position="303"/>
    </location>
</feature>
<evidence type="ECO:0000259" key="7">
    <source>
        <dbReference type="PROSITE" id="PS00623"/>
    </source>
</evidence>
<dbReference type="PROSITE" id="PS00623">
    <property type="entry name" value="GMC_OXRED_1"/>
    <property type="match status" value="1"/>
</dbReference>
<dbReference type="SUPFAM" id="SSF51905">
    <property type="entry name" value="FAD/NAD(P)-binding domain"/>
    <property type="match status" value="1"/>
</dbReference>
<dbReference type="PANTHER" id="PTHR11552">
    <property type="entry name" value="GLUCOSE-METHANOL-CHOLINE GMC OXIDOREDUCTASE"/>
    <property type="match status" value="1"/>
</dbReference>
<comment type="similarity">
    <text evidence="2 6">Belongs to the GMC oxidoreductase family.</text>
</comment>
<dbReference type="Gene3D" id="3.30.560.10">
    <property type="entry name" value="Glucose Oxidase, domain 3"/>
    <property type="match status" value="1"/>
</dbReference>
<dbReference type="EMBL" id="BQYH01000021">
    <property type="protein sequence ID" value="GKU73290.1"/>
    <property type="molecule type" value="Genomic_DNA"/>
</dbReference>
<dbReference type="SUPFAM" id="SSF54373">
    <property type="entry name" value="FAD-linked reductases, C-terminal domain"/>
    <property type="match status" value="1"/>
</dbReference>
<evidence type="ECO:0000256" key="3">
    <source>
        <dbReference type="ARBA" id="ARBA00022630"/>
    </source>
</evidence>
<dbReference type="InterPro" id="IPR036188">
    <property type="entry name" value="FAD/NAD-bd_sf"/>
</dbReference>
<reference evidence="11" key="2">
    <citation type="submission" date="2018-04" db="EMBL/GenBank/DDBJ databases">
        <title>Draft genome sequence of Mycobacterium montefiorense isolated from Japanese black salamander.</title>
        <authorList>
            <person name="Fukano H."/>
            <person name="Yoshida M."/>
            <person name="Shimizu A."/>
            <person name="Iwao H."/>
            <person name="Kurata O."/>
            <person name="Katayama Y."/>
            <person name="Omatsu T."/>
            <person name="Mizutani T."/>
            <person name="Wada S."/>
            <person name="Hoshino Y."/>
        </authorList>
    </citation>
    <scope>NUCLEOTIDE SEQUENCE [LARGE SCALE GENOMIC DNA]</scope>
    <source>
        <strain evidence="11">BS</strain>
    </source>
</reference>
<dbReference type="AlphaFoldDB" id="A0AA37PN11"/>
<evidence type="ECO:0000256" key="1">
    <source>
        <dbReference type="ARBA" id="ARBA00001974"/>
    </source>
</evidence>
<gene>
    <name evidence="9" type="ORF">MmonteBS_20850</name>
    <name evidence="10" type="ORF">NJB18185_30610</name>
</gene>
<evidence type="ECO:0000313" key="10">
    <source>
        <dbReference type="EMBL" id="GKU73290.1"/>
    </source>
</evidence>
<name>A0AA37PN11_9MYCO</name>
<feature type="binding site" evidence="5">
    <location>
        <position position="114"/>
    </location>
    <ligand>
        <name>FAD</name>
        <dbReference type="ChEBI" id="CHEBI:57692"/>
    </ligand>
</feature>
<feature type="binding site" evidence="5">
    <location>
        <position position="254"/>
    </location>
    <ligand>
        <name>FAD</name>
        <dbReference type="ChEBI" id="CHEBI:57692"/>
    </ligand>
</feature>
<feature type="binding site" evidence="5">
    <location>
        <begin position="122"/>
        <end position="125"/>
    </location>
    <ligand>
        <name>FAD</name>
        <dbReference type="ChEBI" id="CHEBI:57692"/>
    </ligand>
</feature>
<accession>A0AA37PN11</accession>
<dbReference type="InterPro" id="IPR007867">
    <property type="entry name" value="GMC_OxRtase_C"/>
</dbReference>